<dbReference type="GO" id="GO:0004479">
    <property type="term" value="F:methionyl-tRNA formyltransferase activity"/>
    <property type="evidence" value="ECO:0007669"/>
    <property type="project" value="TreeGrafter"/>
</dbReference>
<protein>
    <submittedName>
        <fullName evidence="2">WGS project CCBQ000000000 data, contig 00014</fullName>
    </submittedName>
</protein>
<evidence type="ECO:0000259" key="1">
    <source>
        <dbReference type="Pfam" id="PF00551"/>
    </source>
</evidence>
<dbReference type="Proteomes" id="UP000031516">
    <property type="component" value="Unassembled WGS sequence"/>
</dbReference>
<dbReference type="EMBL" id="CCBQ010000039">
    <property type="protein sequence ID" value="CDO94663.1"/>
    <property type="molecule type" value="Genomic_DNA"/>
</dbReference>
<dbReference type="PANTHER" id="PTHR11138:SF5">
    <property type="entry name" value="METHIONYL-TRNA FORMYLTRANSFERASE, MITOCHONDRIAL"/>
    <property type="match status" value="1"/>
</dbReference>
<reference evidence="2 3" key="1">
    <citation type="submission" date="2014-03" db="EMBL/GenBank/DDBJ databases">
        <title>The genome of Kluyveromyces dobzhanskii.</title>
        <authorList>
            <person name="Nystedt B."/>
            <person name="Astrom S."/>
        </authorList>
    </citation>
    <scope>NUCLEOTIDE SEQUENCE [LARGE SCALE GENOMIC DNA]</scope>
    <source>
        <strain evidence="2 3">CBS 2104</strain>
    </source>
</reference>
<organism evidence="2 3">
    <name type="scientific">Kluyveromyces dobzhanskii CBS 2104</name>
    <dbReference type="NCBI Taxonomy" id="1427455"/>
    <lineage>
        <taxon>Eukaryota</taxon>
        <taxon>Fungi</taxon>
        <taxon>Dikarya</taxon>
        <taxon>Ascomycota</taxon>
        <taxon>Saccharomycotina</taxon>
        <taxon>Saccharomycetes</taxon>
        <taxon>Saccharomycetales</taxon>
        <taxon>Saccharomycetaceae</taxon>
        <taxon>Kluyveromyces</taxon>
    </lineage>
</organism>
<dbReference type="InterPro" id="IPR002376">
    <property type="entry name" value="Formyl_transf_N"/>
</dbReference>
<gene>
    <name evidence="2" type="ORF">KLDO_g2921</name>
</gene>
<dbReference type="AlphaFoldDB" id="A0A0A8L969"/>
<name>A0A0A8L969_9SACH</name>
<dbReference type="Pfam" id="PF00551">
    <property type="entry name" value="Formyl_trans_N"/>
    <property type="match status" value="1"/>
</dbReference>
<dbReference type="PANTHER" id="PTHR11138">
    <property type="entry name" value="METHIONYL-TRNA FORMYLTRANSFERASE"/>
    <property type="match status" value="1"/>
</dbReference>
<sequence>MNATPAMWVRNYGKILSSGFYKPYSTSANALKVLFFGSDQYSSHSLKSLHSLLENKAIDSLQVVSRSPKLCGRYLSEVRELPIMALNDSLGLPPVIKCDSKTDLLGLMNNFAIDFNMLIAVSFGKLIPKELIEKVEGHAFNIHPSLLPRYRGSSPIQYTLLNRDEFTGVTIQSLHPSKFDHGQIIKQTAPLPVQDILKRGTVSDFGDDVPRKVSILIDQLGLKSGELLQEMILQRDFEPKTKTTYEPSLAPKISTSMKQINWKTHRKLEILAMNDALGALYCYKLSLPKRQKEVQKKRIIFPDIFDAGSDLSMKLGEFTVDSEQGTMIIQCIDGQLGVKYLQFEGFAVEPVKTFANRLSKRCGKMNSSEFL</sequence>
<dbReference type="GO" id="GO:0005739">
    <property type="term" value="C:mitochondrion"/>
    <property type="evidence" value="ECO:0007669"/>
    <property type="project" value="TreeGrafter"/>
</dbReference>
<proteinExistence type="predicted"/>
<dbReference type="InterPro" id="IPR036477">
    <property type="entry name" value="Formyl_transf_N_sf"/>
</dbReference>
<feature type="domain" description="Formyl transferase N-terminal" evidence="1">
    <location>
        <begin position="32"/>
        <end position="190"/>
    </location>
</feature>
<keyword evidence="3" id="KW-1185">Reference proteome</keyword>
<evidence type="ECO:0000313" key="3">
    <source>
        <dbReference type="Proteomes" id="UP000031516"/>
    </source>
</evidence>
<accession>A0A0A8L969</accession>
<dbReference type="Gene3D" id="3.40.50.12230">
    <property type="match status" value="1"/>
</dbReference>
<dbReference type="SUPFAM" id="SSF53328">
    <property type="entry name" value="Formyltransferase"/>
    <property type="match status" value="1"/>
</dbReference>
<comment type="caution">
    <text evidence="2">The sequence shown here is derived from an EMBL/GenBank/DDBJ whole genome shotgun (WGS) entry which is preliminary data.</text>
</comment>
<evidence type="ECO:0000313" key="2">
    <source>
        <dbReference type="EMBL" id="CDO94663.1"/>
    </source>
</evidence>
<dbReference type="OrthoDB" id="10268103at2759"/>